<feature type="domain" description="RING-type" evidence="9">
    <location>
        <begin position="35"/>
        <end position="74"/>
    </location>
</feature>
<dbReference type="InterPro" id="IPR001841">
    <property type="entry name" value="Znf_RING"/>
</dbReference>
<dbReference type="InterPro" id="IPR001293">
    <property type="entry name" value="Znf_TRAF"/>
</dbReference>
<dbReference type="FunFam" id="3.30.40.10:FF:000189">
    <property type="entry name" value="TNF receptor-associated factor"/>
    <property type="match status" value="1"/>
</dbReference>
<evidence type="ECO:0000259" key="9">
    <source>
        <dbReference type="PROSITE" id="PS50089"/>
    </source>
</evidence>
<protein>
    <recommendedName>
        <fullName evidence="7">TNF receptor-associated factor</fullName>
    </recommendedName>
</protein>
<dbReference type="InterPro" id="IPR049441">
    <property type="entry name" value="TRAF2_Znf"/>
</dbReference>
<evidence type="ECO:0000256" key="5">
    <source>
        <dbReference type="ARBA" id="ARBA00022771"/>
    </source>
</evidence>
<dbReference type="SUPFAM" id="SSF57850">
    <property type="entry name" value="RING/U-box"/>
    <property type="match status" value="1"/>
</dbReference>
<dbReference type="AlphaFoldDB" id="A0AAD7WUE7"/>
<dbReference type="GO" id="GO:0009898">
    <property type="term" value="C:cytoplasmic side of plasma membrane"/>
    <property type="evidence" value="ECO:0007669"/>
    <property type="project" value="TreeGrafter"/>
</dbReference>
<dbReference type="InterPro" id="IPR017907">
    <property type="entry name" value="Znf_RING_CS"/>
</dbReference>
<comment type="caution">
    <text evidence="11">The sequence shown here is derived from an EMBL/GenBank/DDBJ whole genome shotgun (WGS) entry which is preliminary data.</text>
</comment>
<keyword evidence="3 7" id="KW-0479">Metal-binding</keyword>
<dbReference type="GO" id="GO:0005737">
    <property type="term" value="C:cytoplasm"/>
    <property type="evidence" value="ECO:0007669"/>
    <property type="project" value="UniProtKB-SubCell"/>
</dbReference>
<evidence type="ECO:0000256" key="6">
    <source>
        <dbReference type="ARBA" id="ARBA00022833"/>
    </source>
</evidence>
<dbReference type="GO" id="GO:0042981">
    <property type="term" value="P:regulation of apoptotic process"/>
    <property type="evidence" value="ECO:0007669"/>
    <property type="project" value="InterPro"/>
</dbReference>
<comment type="similarity">
    <text evidence="7">Belongs to the TNF receptor-associated factor family.</text>
</comment>
<dbReference type="FunFam" id="1.20.5.170:FF:000035">
    <property type="entry name" value="TNF receptor-associated factor"/>
    <property type="match status" value="1"/>
</dbReference>
<evidence type="ECO:0000256" key="7">
    <source>
        <dbReference type="PIRNR" id="PIRNR015614"/>
    </source>
</evidence>
<evidence type="ECO:0000313" key="11">
    <source>
        <dbReference type="EMBL" id="KAJ8408659.1"/>
    </source>
</evidence>
<name>A0AAD7WUE7_9TELE</name>
<keyword evidence="4" id="KW-0677">Repeat</keyword>
<dbReference type="Proteomes" id="UP001221898">
    <property type="component" value="Unassembled WGS sequence"/>
</dbReference>
<keyword evidence="6 7" id="KW-0862">Zinc</keyword>
<evidence type="ECO:0000256" key="2">
    <source>
        <dbReference type="ARBA" id="ARBA00022490"/>
    </source>
</evidence>
<keyword evidence="5 8" id="KW-0863">Zinc-finger</keyword>
<feature type="domain" description="TRAF-type" evidence="10">
    <location>
        <begin position="178"/>
        <end position="225"/>
    </location>
</feature>
<dbReference type="SUPFAM" id="SSF57953">
    <property type="entry name" value="Trimerization domain of TRAF"/>
    <property type="match status" value="1"/>
</dbReference>
<evidence type="ECO:0000256" key="1">
    <source>
        <dbReference type="ARBA" id="ARBA00004496"/>
    </source>
</evidence>
<dbReference type="Pfam" id="PF21341">
    <property type="entry name" value="TRAF2_zf"/>
    <property type="match status" value="1"/>
</dbReference>
<dbReference type="Pfam" id="PF21363">
    <property type="entry name" value="TRAF3_RING"/>
    <property type="match status" value="1"/>
</dbReference>
<gene>
    <name evidence="11" type="ORF">AAFF_G00252940</name>
</gene>
<dbReference type="PROSITE" id="PS50145">
    <property type="entry name" value="ZF_TRAF"/>
    <property type="match status" value="2"/>
</dbReference>
<dbReference type="Pfam" id="PF02176">
    <property type="entry name" value="zf-TRAF"/>
    <property type="match status" value="1"/>
</dbReference>
<dbReference type="SUPFAM" id="SSF49599">
    <property type="entry name" value="TRAF domain-like"/>
    <property type="match status" value="2"/>
</dbReference>
<proteinExistence type="inferred from homology"/>
<dbReference type="GO" id="GO:0004842">
    <property type="term" value="F:ubiquitin-protein transferase activity"/>
    <property type="evidence" value="ECO:0007669"/>
    <property type="project" value="TreeGrafter"/>
</dbReference>
<dbReference type="PANTHER" id="PTHR10131">
    <property type="entry name" value="TNF RECEPTOR ASSOCIATED FACTOR"/>
    <property type="match status" value="1"/>
</dbReference>
<dbReference type="InterPro" id="IPR008974">
    <property type="entry name" value="TRAF-like"/>
</dbReference>
<feature type="zinc finger region" description="TRAF-type" evidence="8">
    <location>
        <begin position="126"/>
        <end position="177"/>
    </location>
</feature>
<dbReference type="GO" id="GO:0005164">
    <property type="term" value="F:tumor necrosis factor receptor binding"/>
    <property type="evidence" value="ECO:0007669"/>
    <property type="project" value="UniProtKB-UniRule"/>
</dbReference>
<evidence type="ECO:0000256" key="3">
    <source>
        <dbReference type="ARBA" id="ARBA00022723"/>
    </source>
</evidence>
<dbReference type="Gene3D" id="2.60.210.10">
    <property type="entry name" value="Apoptosis, Tumor Necrosis Factor Receptor Associated Protein 2, Chain A"/>
    <property type="match status" value="1"/>
</dbReference>
<dbReference type="PIRSF" id="PIRSF015614">
    <property type="entry name" value="TRAF"/>
    <property type="match status" value="1"/>
</dbReference>
<dbReference type="InterPro" id="IPR013083">
    <property type="entry name" value="Znf_RING/FYVE/PHD"/>
</dbReference>
<dbReference type="Pfam" id="PF16673">
    <property type="entry name" value="TRAF_BIRC3_bd"/>
    <property type="match status" value="1"/>
</dbReference>
<organism evidence="11 12">
    <name type="scientific">Aldrovandia affinis</name>
    <dbReference type="NCBI Taxonomy" id="143900"/>
    <lineage>
        <taxon>Eukaryota</taxon>
        <taxon>Metazoa</taxon>
        <taxon>Chordata</taxon>
        <taxon>Craniata</taxon>
        <taxon>Vertebrata</taxon>
        <taxon>Euteleostomi</taxon>
        <taxon>Actinopterygii</taxon>
        <taxon>Neopterygii</taxon>
        <taxon>Teleostei</taxon>
        <taxon>Notacanthiformes</taxon>
        <taxon>Halosauridae</taxon>
        <taxon>Aldrovandia</taxon>
    </lineage>
</organism>
<dbReference type="InterPro" id="IPR012227">
    <property type="entry name" value="TNF_rcpt-assoc_TRAF_met"/>
</dbReference>
<dbReference type="Gene3D" id="3.30.40.10">
    <property type="entry name" value="Zinc/RING finger domain, C3HC4 (zinc finger)"/>
    <property type="match status" value="3"/>
</dbReference>
<evidence type="ECO:0000259" key="10">
    <source>
        <dbReference type="PROSITE" id="PS50145"/>
    </source>
</evidence>
<accession>A0AAD7WUE7</accession>
<dbReference type="Gene3D" id="1.20.5.170">
    <property type="match status" value="1"/>
</dbReference>
<dbReference type="GO" id="GO:0043123">
    <property type="term" value="P:positive regulation of canonical NF-kappaB signal transduction"/>
    <property type="evidence" value="ECO:0007669"/>
    <property type="project" value="TreeGrafter"/>
</dbReference>
<dbReference type="PROSITE" id="PS00518">
    <property type="entry name" value="ZF_RING_1"/>
    <property type="match status" value="1"/>
</dbReference>
<dbReference type="InterPro" id="IPR032070">
    <property type="entry name" value="TRAF_BIRC3-bd"/>
</dbReference>
<evidence type="ECO:0000256" key="4">
    <source>
        <dbReference type="ARBA" id="ARBA00022737"/>
    </source>
</evidence>
<evidence type="ECO:0000256" key="8">
    <source>
        <dbReference type="PROSITE-ProRule" id="PRU00207"/>
    </source>
</evidence>
<dbReference type="PANTHER" id="PTHR10131:SF146">
    <property type="entry name" value="TNF RECEPTOR-ASSOCIATED FACTOR"/>
    <property type="match status" value="1"/>
</dbReference>
<dbReference type="GO" id="GO:0008270">
    <property type="term" value="F:zinc ion binding"/>
    <property type="evidence" value="ECO:0007669"/>
    <property type="project" value="UniProtKB-UniRule"/>
</dbReference>
<reference evidence="11" key="1">
    <citation type="journal article" date="2023" name="Science">
        <title>Genome structures resolve the early diversification of teleost fishes.</title>
        <authorList>
            <person name="Parey E."/>
            <person name="Louis A."/>
            <person name="Montfort J."/>
            <person name="Bouchez O."/>
            <person name="Roques C."/>
            <person name="Iampietro C."/>
            <person name="Lluch J."/>
            <person name="Castinel A."/>
            <person name="Donnadieu C."/>
            <person name="Desvignes T."/>
            <person name="Floi Bucao C."/>
            <person name="Jouanno E."/>
            <person name="Wen M."/>
            <person name="Mejri S."/>
            <person name="Dirks R."/>
            <person name="Jansen H."/>
            <person name="Henkel C."/>
            <person name="Chen W.J."/>
            <person name="Zahm M."/>
            <person name="Cabau C."/>
            <person name="Klopp C."/>
            <person name="Thompson A.W."/>
            <person name="Robinson-Rechavi M."/>
            <person name="Braasch I."/>
            <person name="Lecointre G."/>
            <person name="Bobe J."/>
            <person name="Postlethwait J.H."/>
            <person name="Berthelot C."/>
            <person name="Roest Crollius H."/>
            <person name="Guiguen Y."/>
        </authorList>
    </citation>
    <scope>NUCLEOTIDE SEQUENCE</scope>
    <source>
        <strain evidence="11">NC1722</strain>
    </source>
</reference>
<feature type="domain" description="TRAF-type" evidence="10">
    <location>
        <begin position="126"/>
        <end position="177"/>
    </location>
</feature>
<dbReference type="InterPro" id="IPR049440">
    <property type="entry name" value="TRAF3/5_RING"/>
</dbReference>
<keyword evidence="2 7" id="KW-0963">Cytoplasm</keyword>
<evidence type="ECO:0000313" key="12">
    <source>
        <dbReference type="Proteomes" id="UP001221898"/>
    </source>
</evidence>
<comment type="subcellular location">
    <subcellularLocation>
        <location evidence="1 7">Cytoplasm</location>
    </subcellularLocation>
</comment>
<dbReference type="EMBL" id="JAINUG010000034">
    <property type="protein sequence ID" value="KAJ8408659.1"/>
    <property type="molecule type" value="Genomic_DNA"/>
</dbReference>
<dbReference type="GO" id="GO:0007165">
    <property type="term" value="P:signal transduction"/>
    <property type="evidence" value="ECO:0007669"/>
    <property type="project" value="InterPro"/>
</dbReference>
<sequence length="433" mass="49154">MSRSSLHPSEAHLEQSLPGMPRAVLAVPMEPKYMCQQCQGVLRKPYQAQCGHRFCVHCLKQLTSSGPKPCRACQQEAIFEEPQSILNISDAFPDNAARREIDSLPANCPNDGCSWQGRIKEYEDGHEGNCELERVPCAACNTVILRRERERHSERECEERTLNCKYCKVTFNFKKIKAHDDICQKFPIPCKDCGKKKIPREKFEDHMKLCEKARSACPFSKCGCTAVVDNDKQAEHEQSHGVEHLRLLLAEVERQWQQPEGPSEWQMDSGLGLYRAPEEGVSPGGGAGQPGTLDKKVTALENIVSVLNRELERTALTMEAFGRQHRLDQDKIDGFANKVRQLERSLNMRDLQLAETESTLRELAHCTYDGIFVWKIAEFARRRQEAAAGRAPAMFSPVYTASALGGMRRRLFPVVWICGPRWLCRWRRKGLAV</sequence>
<feature type="zinc finger region" description="TRAF-type" evidence="8">
    <location>
        <begin position="178"/>
        <end position="225"/>
    </location>
</feature>
<keyword evidence="12" id="KW-1185">Reference proteome</keyword>
<dbReference type="PROSITE" id="PS50089">
    <property type="entry name" value="ZF_RING_2"/>
    <property type="match status" value="1"/>
</dbReference>